<protein>
    <recommendedName>
        <fullName evidence="1">Amidohydrolase 3 domain-containing protein</fullName>
    </recommendedName>
</protein>
<name>X0X5U3_9ZZZZ</name>
<dbReference type="EMBL" id="BARS01031634">
    <property type="protein sequence ID" value="GAG20371.1"/>
    <property type="molecule type" value="Genomic_DNA"/>
</dbReference>
<dbReference type="Gene3D" id="2.30.40.10">
    <property type="entry name" value="Urease, subunit C, domain 1"/>
    <property type="match status" value="1"/>
</dbReference>
<dbReference type="PANTHER" id="PTHR22642:SF2">
    <property type="entry name" value="PROTEIN LONG AFTER FAR-RED 3"/>
    <property type="match status" value="1"/>
</dbReference>
<dbReference type="GO" id="GO:0016810">
    <property type="term" value="F:hydrolase activity, acting on carbon-nitrogen (but not peptide) bonds"/>
    <property type="evidence" value="ECO:0007669"/>
    <property type="project" value="InterPro"/>
</dbReference>
<sequence length="171" mass="18940">MAKKLLTFIMAAFLFINFFGCSKPYTGPPADLVIKNAKIVTIDNDNPRAEAVAVIGEFIVGVGSNNYIGQFVEEGNTQEIDADGRLVVPGFNDAHVHFGGIDPDYIDLRYITDPNIITERVKEKVAQVKPGVLIRGGRWEHEMFHNKQWPTKELIDKVAPDNPVAMSRADG</sequence>
<dbReference type="AlphaFoldDB" id="X0X5U3"/>
<feature type="non-terminal residue" evidence="2">
    <location>
        <position position="171"/>
    </location>
</feature>
<dbReference type="Gene3D" id="3.10.310.70">
    <property type="match status" value="1"/>
</dbReference>
<gene>
    <name evidence="2" type="ORF">S01H1_49205</name>
</gene>
<accession>X0X5U3</accession>
<evidence type="ECO:0000313" key="2">
    <source>
        <dbReference type="EMBL" id="GAG20371.1"/>
    </source>
</evidence>
<dbReference type="SUPFAM" id="SSF51338">
    <property type="entry name" value="Composite domain of metallo-dependent hydrolases"/>
    <property type="match status" value="1"/>
</dbReference>
<reference evidence="2" key="1">
    <citation type="journal article" date="2014" name="Front. Microbiol.">
        <title>High frequency of phylogenetically diverse reductive dehalogenase-homologous genes in deep subseafloor sedimentary metagenomes.</title>
        <authorList>
            <person name="Kawai M."/>
            <person name="Futagami T."/>
            <person name="Toyoda A."/>
            <person name="Takaki Y."/>
            <person name="Nishi S."/>
            <person name="Hori S."/>
            <person name="Arai W."/>
            <person name="Tsubouchi T."/>
            <person name="Morono Y."/>
            <person name="Uchiyama I."/>
            <person name="Ito T."/>
            <person name="Fujiyama A."/>
            <person name="Inagaki F."/>
            <person name="Takami H."/>
        </authorList>
    </citation>
    <scope>NUCLEOTIDE SEQUENCE</scope>
    <source>
        <strain evidence="2">Expedition CK06-06</strain>
    </source>
</reference>
<dbReference type="Pfam" id="PF07969">
    <property type="entry name" value="Amidohydro_3"/>
    <property type="match status" value="1"/>
</dbReference>
<proteinExistence type="predicted"/>
<dbReference type="PANTHER" id="PTHR22642">
    <property type="entry name" value="IMIDAZOLONEPROPIONASE"/>
    <property type="match status" value="1"/>
</dbReference>
<comment type="caution">
    <text evidence="2">The sequence shown here is derived from an EMBL/GenBank/DDBJ whole genome shotgun (WGS) entry which is preliminary data.</text>
</comment>
<dbReference type="Gene3D" id="3.20.20.140">
    <property type="entry name" value="Metal-dependent hydrolases"/>
    <property type="match status" value="1"/>
</dbReference>
<organism evidence="2">
    <name type="scientific">marine sediment metagenome</name>
    <dbReference type="NCBI Taxonomy" id="412755"/>
    <lineage>
        <taxon>unclassified sequences</taxon>
        <taxon>metagenomes</taxon>
        <taxon>ecological metagenomes</taxon>
    </lineage>
</organism>
<evidence type="ECO:0000259" key="1">
    <source>
        <dbReference type="Pfam" id="PF07969"/>
    </source>
</evidence>
<feature type="domain" description="Amidohydrolase 3" evidence="1">
    <location>
        <begin position="78"/>
        <end position="170"/>
    </location>
</feature>
<dbReference type="InterPro" id="IPR011059">
    <property type="entry name" value="Metal-dep_hydrolase_composite"/>
</dbReference>
<dbReference type="InterPro" id="IPR013108">
    <property type="entry name" value="Amidohydro_3"/>
</dbReference>